<dbReference type="InterPro" id="IPR000160">
    <property type="entry name" value="GGDEF_dom"/>
</dbReference>
<evidence type="ECO:0000259" key="3">
    <source>
        <dbReference type="PROSITE" id="PS51832"/>
    </source>
</evidence>
<protein>
    <submittedName>
        <fullName evidence="4">Cyclic di-GMP phosphodiesterase response regulator RpfG</fullName>
        <ecNumber evidence="4">3.1.4.52</ecNumber>
    </submittedName>
</protein>
<sequence length="559" mass="63765">MITEEERQKELYEYITTTHMLCLLIFVIALILSGHNILPKYFYPFANIEFFFLFCLIGLIIVILYITKIRLTPVTSESLSYIDFTYMVLPLILSVSILFISHKDLSNSEAILLLPILITASVMGKKTGIFMASICSLFLILHEVILEPVGSTFKAIESVLIYISLMHVVGWFIGGITDMETKHRKHLTIMANTDMLTGLYNHRYFQEKLKEYFKSVSDKNPLSLIIIDIDYFKNYNDSFGHLEGDHVLGIIGDLLKKNIKSGIAARYGGEEFVVLLPHSDSSTAVQLAENIKKMVEEQKFYGEEYQPGGKITVSCGIATSPTHGINPKELIKYADYALYKAKSLNRNKVELYISVFEDLELNENEKESFNSIRTLISIINAKDRYTFGHSERVTDYSIKVAKRLQFSDTNIQLLKYASFLHDIGKIEIDGDILNKPGGLDENEWNVLKQHPRWGSDIVKSVSQLEPISKVILYHHENYDGSGYPEGIKAEDIPLLSRIIRIVDSYDAMTSNRVYKKNMTSIEVIEEIKRCSGTLYDPMLAQVFIDIIYSEESQQTHIIT</sequence>
<dbReference type="FunFam" id="3.30.70.270:FF:000001">
    <property type="entry name" value="Diguanylate cyclase domain protein"/>
    <property type="match status" value="1"/>
</dbReference>
<keyword evidence="1" id="KW-1133">Transmembrane helix</keyword>
<dbReference type="SUPFAM" id="SSF55073">
    <property type="entry name" value="Nucleotide cyclase"/>
    <property type="match status" value="1"/>
</dbReference>
<dbReference type="AlphaFoldDB" id="A0A9D3AZ82"/>
<feature type="domain" description="HD-GYP" evidence="3">
    <location>
        <begin position="364"/>
        <end position="559"/>
    </location>
</feature>
<keyword evidence="5" id="KW-1185">Reference proteome</keyword>
<dbReference type="InterPro" id="IPR037522">
    <property type="entry name" value="HD_GYP_dom"/>
</dbReference>
<dbReference type="InterPro" id="IPR003607">
    <property type="entry name" value="HD/PDEase_dom"/>
</dbReference>
<keyword evidence="1" id="KW-0472">Membrane</keyword>
<dbReference type="EC" id="3.1.4.52" evidence="4"/>
<name>A0A9D3AZ82_9FIRM</name>
<feature type="transmembrane region" description="Helical" evidence="1">
    <location>
        <begin position="12"/>
        <end position="33"/>
    </location>
</feature>
<feature type="transmembrane region" description="Helical" evidence="1">
    <location>
        <begin position="159"/>
        <end position="177"/>
    </location>
</feature>
<dbReference type="SUPFAM" id="SSF109604">
    <property type="entry name" value="HD-domain/PDEase-like"/>
    <property type="match status" value="1"/>
</dbReference>
<evidence type="ECO:0000256" key="1">
    <source>
        <dbReference type="SAM" id="Phobius"/>
    </source>
</evidence>
<feature type="transmembrane region" description="Helical" evidence="1">
    <location>
        <begin position="79"/>
        <end position="100"/>
    </location>
</feature>
<dbReference type="InterPro" id="IPR043128">
    <property type="entry name" value="Rev_trsase/Diguanyl_cyclase"/>
</dbReference>
<dbReference type="GO" id="GO:0071111">
    <property type="term" value="F:cyclic-guanylate-specific phosphodiesterase activity"/>
    <property type="evidence" value="ECO:0007669"/>
    <property type="project" value="UniProtKB-EC"/>
</dbReference>
<dbReference type="OrthoDB" id="9798833at2"/>
<dbReference type="CDD" id="cd00077">
    <property type="entry name" value="HDc"/>
    <property type="match status" value="1"/>
</dbReference>
<accession>A0A9D3AZ82</accession>
<dbReference type="PANTHER" id="PTHR43155">
    <property type="entry name" value="CYCLIC DI-GMP PHOSPHODIESTERASE PA4108-RELATED"/>
    <property type="match status" value="1"/>
</dbReference>
<reference evidence="4" key="1">
    <citation type="submission" date="2016-02" db="EMBL/GenBank/DDBJ databases">
        <title>Draft Genome Sequence of Sporotomaculum syntrophicum Strain FB, a Syntrophic Benzoate Degrader.</title>
        <authorList>
            <person name="Nobu M.K."/>
            <person name="Narihiro T."/>
            <person name="Qiu Y.-L."/>
            <person name="Ohashi A."/>
            <person name="Liu W.-T."/>
            <person name="Yuji S."/>
        </authorList>
    </citation>
    <scope>NUCLEOTIDE SEQUENCE</scope>
    <source>
        <strain evidence="4">FB</strain>
    </source>
</reference>
<dbReference type="EMBL" id="LSRS01000003">
    <property type="protein sequence ID" value="KAF1085619.1"/>
    <property type="molecule type" value="Genomic_DNA"/>
</dbReference>
<proteinExistence type="predicted"/>
<organism evidence="4 5">
    <name type="scientific">Sporotomaculum syntrophicum</name>
    <dbReference type="NCBI Taxonomy" id="182264"/>
    <lineage>
        <taxon>Bacteria</taxon>
        <taxon>Bacillati</taxon>
        <taxon>Bacillota</taxon>
        <taxon>Clostridia</taxon>
        <taxon>Eubacteriales</taxon>
        <taxon>Desulfallaceae</taxon>
        <taxon>Sporotomaculum</taxon>
    </lineage>
</organism>
<feature type="transmembrane region" description="Helical" evidence="1">
    <location>
        <begin position="112"/>
        <end position="139"/>
    </location>
</feature>
<dbReference type="RefSeq" id="WP_161822060.1">
    <property type="nucleotide sequence ID" value="NZ_LSRS01000003.1"/>
</dbReference>
<dbReference type="Pfam" id="PF00990">
    <property type="entry name" value="GGDEF"/>
    <property type="match status" value="1"/>
</dbReference>
<dbReference type="Pfam" id="PF13487">
    <property type="entry name" value="HD_5"/>
    <property type="match status" value="1"/>
</dbReference>
<dbReference type="PROSITE" id="PS51832">
    <property type="entry name" value="HD_GYP"/>
    <property type="match status" value="1"/>
</dbReference>
<feature type="transmembrane region" description="Helical" evidence="1">
    <location>
        <begin position="45"/>
        <end position="67"/>
    </location>
</feature>
<keyword evidence="4" id="KW-0378">Hydrolase</keyword>
<evidence type="ECO:0000313" key="5">
    <source>
        <dbReference type="Proteomes" id="UP000798488"/>
    </source>
</evidence>
<feature type="domain" description="GGDEF" evidence="2">
    <location>
        <begin position="220"/>
        <end position="354"/>
    </location>
</feature>
<dbReference type="InterPro" id="IPR029787">
    <property type="entry name" value="Nucleotide_cyclase"/>
</dbReference>
<dbReference type="PROSITE" id="PS50887">
    <property type="entry name" value="GGDEF"/>
    <property type="match status" value="1"/>
</dbReference>
<dbReference type="SMART" id="SM00471">
    <property type="entry name" value="HDc"/>
    <property type="match status" value="1"/>
</dbReference>
<dbReference type="Proteomes" id="UP000798488">
    <property type="component" value="Unassembled WGS sequence"/>
</dbReference>
<dbReference type="SMART" id="SM00267">
    <property type="entry name" value="GGDEF"/>
    <property type="match status" value="1"/>
</dbReference>
<comment type="caution">
    <text evidence="4">The sequence shown here is derived from an EMBL/GenBank/DDBJ whole genome shotgun (WGS) entry which is preliminary data.</text>
</comment>
<dbReference type="CDD" id="cd01949">
    <property type="entry name" value="GGDEF"/>
    <property type="match status" value="1"/>
</dbReference>
<evidence type="ECO:0000259" key="2">
    <source>
        <dbReference type="PROSITE" id="PS50887"/>
    </source>
</evidence>
<keyword evidence="1" id="KW-0812">Transmembrane</keyword>
<evidence type="ECO:0000313" key="4">
    <source>
        <dbReference type="EMBL" id="KAF1085619.1"/>
    </source>
</evidence>
<dbReference type="Gene3D" id="1.10.3210.10">
    <property type="entry name" value="Hypothetical protein af1432"/>
    <property type="match status" value="1"/>
</dbReference>
<dbReference type="NCBIfam" id="TIGR00254">
    <property type="entry name" value="GGDEF"/>
    <property type="match status" value="1"/>
</dbReference>
<gene>
    <name evidence="4" type="primary">rpfG_2</name>
    <name evidence="4" type="ORF">SPSYN_01762</name>
</gene>
<dbReference type="PANTHER" id="PTHR43155:SF2">
    <property type="entry name" value="CYCLIC DI-GMP PHOSPHODIESTERASE PA4108"/>
    <property type="match status" value="1"/>
</dbReference>
<dbReference type="Gene3D" id="3.30.70.270">
    <property type="match status" value="1"/>
</dbReference>